<organism evidence="1">
    <name type="scientific">uncultured Caudovirales phage</name>
    <dbReference type="NCBI Taxonomy" id="2100421"/>
    <lineage>
        <taxon>Viruses</taxon>
        <taxon>Duplodnaviria</taxon>
        <taxon>Heunggongvirae</taxon>
        <taxon>Uroviricota</taxon>
        <taxon>Caudoviricetes</taxon>
        <taxon>Peduoviridae</taxon>
        <taxon>Maltschvirus</taxon>
        <taxon>Maltschvirus maltsch</taxon>
    </lineage>
</organism>
<gene>
    <name evidence="1" type="ORF">UFOVP193_28</name>
</gene>
<dbReference type="EMBL" id="LR798240">
    <property type="protein sequence ID" value="CAB5214154.1"/>
    <property type="molecule type" value="Genomic_DNA"/>
</dbReference>
<accession>A0A6J7WGW1</accession>
<protein>
    <submittedName>
        <fullName evidence="1">Uncharacterized protein</fullName>
    </submittedName>
</protein>
<proteinExistence type="predicted"/>
<sequence>MTKIELTNSQIMMAAHAGVIRRVQFIDRDGKPTHGLKDEDNNWNLKIEGALSEYALAQYLNIHWMGAGVVGGNDVGEEEVRVTELHNGRLIIRENDKDHKRYWLLTGKDGTYHVRGYMYAKDAKQDKYFTDAGNGREKAWFAPQKDLINDKR</sequence>
<reference evidence="1" key="1">
    <citation type="submission" date="2020-05" db="EMBL/GenBank/DDBJ databases">
        <authorList>
            <person name="Chiriac C."/>
            <person name="Salcher M."/>
            <person name="Ghai R."/>
            <person name="Kavagutti S V."/>
        </authorList>
    </citation>
    <scope>NUCLEOTIDE SEQUENCE</scope>
</reference>
<name>A0A6J7WGW1_9CAUD</name>
<evidence type="ECO:0000313" key="1">
    <source>
        <dbReference type="EMBL" id="CAB5214154.1"/>
    </source>
</evidence>